<evidence type="ECO:0000256" key="7">
    <source>
        <dbReference type="SAM" id="MobiDB-lite"/>
    </source>
</evidence>
<dbReference type="GO" id="GO:0005634">
    <property type="term" value="C:nucleus"/>
    <property type="evidence" value="ECO:0007669"/>
    <property type="project" value="UniProtKB-SubCell"/>
</dbReference>
<dbReference type="SMART" id="SM00389">
    <property type="entry name" value="HOX"/>
    <property type="match status" value="1"/>
</dbReference>
<accession>A0A175W985</accession>
<feature type="region of interest" description="Disordered" evidence="7">
    <location>
        <begin position="465"/>
        <end position="576"/>
    </location>
</feature>
<feature type="compositionally biased region" description="Pro residues" evidence="7">
    <location>
        <begin position="1"/>
        <end position="21"/>
    </location>
</feature>
<keyword evidence="2 5" id="KW-0238">DNA-binding</keyword>
<dbReference type="SUPFAM" id="SSF46689">
    <property type="entry name" value="Homeodomain-like"/>
    <property type="match status" value="1"/>
</dbReference>
<dbReference type="EMBL" id="LCTW02000068">
    <property type="protein sequence ID" value="KXX80145.1"/>
    <property type="molecule type" value="Genomic_DNA"/>
</dbReference>
<feature type="compositionally biased region" description="Low complexity" evidence="7">
    <location>
        <begin position="496"/>
        <end position="509"/>
    </location>
</feature>
<keyword evidence="3 5" id="KW-0371">Homeobox</keyword>
<feature type="compositionally biased region" description="Low complexity" evidence="7">
    <location>
        <begin position="33"/>
        <end position="49"/>
    </location>
</feature>
<feature type="compositionally biased region" description="Polar residues" evidence="7">
    <location>
        <begin position="535"/>
        <end position="545"/>
    </location>
</feature>
<dbReference type="Gene3D" id="1.10.10.60">
    <property type="entry name" value="Homeodomain-like"/>
    <property type="match status" value="1"/>
</dbReference>
<dbReference type="CDD" id="cd00086">
    <property type="entry name" value="homeodomain"/>
    <property type="match status" value="1"/>
</dbReference>
<feature type="compositionally biased region" description="Low complexity" evidence="7">
    <location>
        <begin position="276"/>
        <end position="287"/>
    </location>
</feature>
<dbReference type="PANTHER" id="PTHR24323:SF7">
    <property type="entry name" value="HOMEOBOX DOMAIN-CONTAINING PROTEIN"/>
    <property type="match status" value="1"/>
</dbReference>
<evidence type="ECO:0000313" key="10">
    <source>
        <dbReference type="Proteomes" id="UP000078237"/>
    </source>
</evidence>
<evidence type="ECO:0000256" key="5">
    <source>
        <dbReference type="PROSITE-ProRule" id="PRU00108"/>
    </source>
</evidence>
<feature type="compositionally biased region" description="Low complexity" evidence="7">
    <location>
        <begin position="153"/>
        <end position="162"/>
    </location>
</feature>
<dbReference type="GO" id="GO:0000981">
    <property type="term" value="F:DNA-binding transcription factor activity, RNA polymerase II-specific"/>
    <property type="evidence" value="ECO:0007669"/>
    <property type="project" value="InterPro"/>
</dbReference>
<organism evidence="9 10">
    <name type="scientific">Madurella mycetomatis</name>
    <dbReference type="NCBI Taxonomy" id="100816"/>
    <lineage>
        <taxon>Eukaryota</taxon>
        <taxon>Fungi</taxon>
        <taxon>Dikarya</taxon>
        <taxon>Ascomycota</taxon>
        <taxon>Pezizomycotina</taxon>
        <taxon>Sordariomycetes</taxon>
        <taxon>Sordariomycetidae</taxon>
        <taxon>Sordariales</taxon>
        <taxon>Sordariales incertae sedis</taxon>
        <taxon>Madurella</taxon>
    </lineage>
</organism>
<feature type="region of interest" description="Disordered" evidence="7">
    <location>
        <begin position="151"/>
        <end position="238"/>
    </location>
</feature>
<sequence length="609" mass="64908">MEPQEPSPPSPPSSPSTPTAPSPSTARDEQHSSPRSSSVPPVASQQSPALGSGLPTPAADGGRHPKGKRKRTAAKDKAILEAAYNANPKPDKAARLDIVKRVSLNEKEVQIWFQNRRQNDRRKSRPLSPQEIAALRYGGMQILSSDPVPYNTSFSSEVSNSSPGQNMPLPEQRAISPLNSDPALSPSDKPEGEQEAQEVQQVPQEAGVWEVRERVGGQESATPAPNERTGAGAGQPLSRSFSGSVGYLSNRWNIASSFSTPSQPARDDSFRLGPFSSSCPSSIASTSILPPPGSQTSQFRLSTSLDGKAEVVPSMPSPPRPIAAPPTPDALQSLGSCTAPPRLTRGRSRDVHAWEFCCDAENREDALTVQAKHESSGSAVAAISLLRSASLTGGSPLQQSSSAKRNASMTRAPPRAGMAKKPKLGRAMSSVARMQGTLGLGQKHNMQRDRGAPPDKLKVSTLVSLSGNDSDKENWSPDEDGNPRATSSHRATPSNSGTPGRRPLPSGPSRLDRKHPRRTADHGLQEARSPALPSSRANTAPTRGFQSRRSKRAESPLEIYEDSENNSPASRPALDDEVERFMRGEVSPSKKGDVDAVAGLLSLSQGNWR</sequence>
<evidence type="ECO:0000313" key="9">
    <source>
        <dbReference type="EMBL" id="KXX80145.1"/>
    </source>
</evidence>
<dbReference type="Proteomes" id="UP000078237">
    <property type="component" value="Unassembled WGS sequence"/>
</dbReference>
<evidence type="ECO:0000256" key="2">
    <source>
        <dbReference type="ARBA" id="ARBA00023125"/>
    </source>
</evidence>
<feature type="region of interest" description="Disordered" evidence="7">
    <location>
        <begin position="391"/>
        <end position="430"/>
    </location>
</feature>
<name>A0A175W985_9PEZI</name>
<dbReference type="GO" id="GO:0000976">
    <property type="term" value="F:transcription cis-regulatory region binding"/>
    <property type="evidence" value="ECO:0007669"/>
    <property type="project" value="TreeGrafter"/>
</dbReference>
<dbReference type="AlphaFoldDB" id="A0A175W985"/>
<dbReference type="InterPro" id="IPR017970">
    <property type="entry name" value="Homeobox_CS"/>
</dbReference>
<gene>
    <name evidence="9" type="ORF">MMYC01_204339</name>
</gene>
<dbReference type="OrthoDB" id="6159439at2759"/>
<evidence type="ECO:0000256" key="3">
    <source>
        <dbReference type="ARBA" id="ARBA00023155"/>
    </source>
</evidence>
<evidence type="ECO:0000256" key="4">
    <source>
        <dbReference type="ARBA" id="ARBA00023242"/>
    </source>
</evidence>
<feature type="compositionally biased region" description="Polar residues" evidence="7">
    <location>
        <begin position="484"/>
        <end position="495"/>
    </location>
</feature>
<comment type="subcellular location">
    <subcellularLocation>
        <location evidence="1 5 6">Nucleus</location>
    </subcellularLocation>
</comment>
<dbReference type="PROSITE" id="PS50071">
    <property type="entry name" value="HOMEOBOX_2"/>
    <property type="match status" value="1"/>
</dbReference>
<keyword evidence="10" id="KW-1185">Reference proteome</keyword>
<feature type="region of interest" description="Disordered" evidence="7">
    <location>
        <begin position="255"/>
        <end position="344"/>
    </location>
</feature>
<evidence type="ECO:0000256" key="6">
    <source>
        <dbReference type="RuleBase" id="RU000682"/>
    </source>
</evidence>
<feature type="compositionally biased region" description="Polar residues" evidence="7">
    <location>
        <begin position="294"/>
        <end position="305"/>
    </location>
</feature>
<keyword evidence="4 5" id="KW-0539">Nucleus</keyword>
<feature type="compositionally biased region" description="Polar residues" evidence="7">
    <location>
        <begin position="391"/>
        <end position="409"/>
    </location>
</feature>
<dbReference type="Pfam" id="PF00046">
    <property type="entry name" value="Homeodomain"/>
    <property type="match status" value="1"/>
</dbReference>
<dbReference type="InterPro" id="IPR051775">
    <property type="entry name" value="Homeobox_domain"/>
</dbReference>
<protein>
    <submittedName>
        <fullName evidence="9">Homeobox protein YOX1</fullName>
    </submittedName>
</protein>
<dbReference type="PROSITE" id="PS00027">
    <property type="entry name" value="HOMEOBOX_1"/>
    <property type="match status" value="1"/>
</dbReference>
<evidence type="ECO:0000259" key="8">
    <source>
        <dbReference type="PROSITE" id="PS50071"/>
    </source>
</evidence>
<feature type="DNA-binding region" description="Homeobox" evidence="5">
    <location>
        <begin position="65"/>
        <end position="124"/>
    </location>
</feature>
<feature type="compositionally biased region" description="Low complexity" evidence="7">
    <location>
        <begin position="197"/>
        <end position="207"/>
    </location>
</feature>
<reference evidence="9 10" key="1">
    <citation type="journal article" date="2016" name="Genome Announc.">
        <title>Genome Sequence of Madurella mycetomatis mm55, Isolated from a Human Mycetoma Case in Sudan.</title>
        <authorList>
            <person name="Smit S."/>
            <person name="Derks M.F."/>
            <person name="Bervoets S."/>
            <person name="Fahal A."/>
            <person name="van Leeuwen W."/>
            <person name="van Belkum A."/>
            <person name="van de Sande W.W."/>
        </authorList>
    </citation>
    <scope>NUCLEOTIDE SEQUENCE [LARGE SCALE GENOMIC DNA]</scope>
    <source>
        <strain evidence="10">mm55</strain>
    </source>
</reference>
<feature type="compositionally biased region" description="Pro residues" evidence="7">
    <location>
        <begin position="315"/>
        <end position="328"/>
    </location>
</feature>
<comment type="caution">
    <text evidence="9">The sequence shown here is derived from an EMBL/GenBank/DDBJ whole genome shotgun (WGS) entry which is preliminary data.</text>
</comment>
<proteinExistence type="predicted"/>
<dbReference type="InterPro" id="IPR001356">
    <property type="entry name" value="HD"/>
</dbReference>
<dbReference type="PANTHER" id="PTHR24323">
    <property type="entry name" value="CEH-10 HOMEODOMAIN-CONTAINING HOMOLOG"/>
    <property type="match status" value="1"/>
</dbReference>
<dbReference type="STRING" id="100816.A0A175W985"/>
<dbReference type="VEuPathDB" id="FungiDB:MMYC01_204339"/>
<dbReference type="InterPro" id="IPR009057">
    <property type="entry name" value="Homeodomain-like_sf"/>
</dbReference>
<evidence type="ECO:0000256" key="1">
    <source>
        <dbReference type="ARBA" id="ARBA00004123"/>
    </source>
</evidence>
<feature type="domain" description="Homeobox" evidence="8">
    <location>
        <begin position="63"/>
        <end position="123"/>
    </location>
</feature>
<feature type="region of interest" description="Disordered" evidence="7">
    <location>
        <begin position="1"/>
        <end position="76"/>
    </location>
</feature>